<gene>
    <name evidence="2" type="ORF">BRAPAZ1V2_A02P42130.2</name>
</gene>
<sequence>MEACTPRRQDRRSVAEEAKPPPGDMSRRRGFGSLHPPVNNFRLHTTAPSHRANRTLIQPELRQGKPGEDNGKTWTQKNRRPYEGLRQRHVRIRAGRSPET</sequence>
<dbReference type="EMBL" id="LS974618">
    <property type="protein sequence ID" value="CAG7895261.1"/>
    <property type="molecule type" value="Genomic_DNA"/>
</dbReference>
<evidence type="ECO:0000313" key="2">
    <source>
        <dbReference type="EMBL" id="CAG7895261.1"/>
    </source>
</evidence>
<feature type="compositionally biased region" description="Basic and acidic residues" evidence="1">
    <location>
        <begin position="62"/>
        <end position="71"/>
    </location>
</feature>
<feature type="compositionally biased region" description="Basic and acidic residues" evidence="1">
    <location>
        <begin position="1"/>
        <end position="19"/>
    </location>
</feature>
<reference evidence="2 3" key="1">
    <citation type="submission" date="2021-07" db="EMBL/GenBank/DDBJ databases">
        <authorList>
            <consortium name="Genoscope - CEA"/>
            <person name="William W."/>
        </authorList>
    </citation>
    <scope>NUCLEOTIDE SEQUENCE [LARGE SCALE GENOMIC DNA]</scope>
</reference>
<dbReference type="Proteomes" id="UP000694005">
    <property type="component" value="Chromosome A02"/>
</dbReference>
<evidence type="ECO:0000313" key="3">
    <source>
        <dbReference type="Proteomes" id="UP000694005"/>
    </source>
</evidence>
<proteinExistence type="predicted"/>
<protein>
    <submittedName>
        <fullName evidence="2">Uncharacterized protein</fullName>
    </submittedName>
</protein>
<accession>A0A8D9H9I6</accession>
<dbReference type="AlphaFoldDB" id="A0A8D9H9I6"/>
<organism evidence="2 3">
    <name type="scientific">Brassica campestris</name>
    <name type="common">Field mustard</name>
    <dbReference type="NCBI Taxonomy" id="3711"/>
    <lineage>
        <taxon>Eukaryota</taxon>
        <taxon>Viridiplantae</taxon>
        <taxon>Streptophyta</taxon>
        <taxon>Embryophyta</taxon>
        <taxon>Tracheophyta</taxon>
        <taxon>Spermatophyta</taxon>
        <taxon>Magnoliopsida</taxon>
        <taxon>eudicotyledons</taxon>
        <taxon>Gunneridae</taxon>
        <taxon>Pentapetalae</taxon>
        <taxon>rosids</taxon>
        <taxon>malvids</taxon>
        <taxon>Brassicales</taxon>
        <taxon>Brassicaceae</taxon>
        <taxon>Brassiceae</taxon>
        <taxon>Brassica</taxon>
    </lineage>
</organism>
<evidence type="ECO:0000256" key="1">
    <source>
        <dbReference type="SAM" id="MobiDB-lite"/>
    </source>
</evidence>
<dbReference type="Gramene" id="A02p42130.2_BraZ1">
    <property type="protein sequence ID" value="A02p42130.2_BraZ1.CDS"/>
    <property type="gene ID" value="A02g42130.2_BraZ1"/>
</dbReference>
<name>A0A8D9H9I6_BRACM</name>
<feature type="region of interest" description="Disordered" evidence="1">
    <location>
        <begin position="1"/>
        <end position="100"/>
    </location>
</feature>